<evidence type="ECO:0000313" key="2">
    <source>
        <dbReference type="EMBL" id="BDG05373.1"/>
    </source>
</evidence>
<reference evidence="3" key="1">
    <citation type="journal article" date="2022" name="Int. J. Syst. Evol. Microbiol.">
        <title>Anaeromyxobacter oryzae sp. nov., Anaeromyxobacter diazotrophicus sp. nov. and Anaeromyxobacter paludicola sp. nov., isolated from paddy soils.</title>
        <authorList>
            <person name="Itoh H."/>
            <person name="Xu Z."/>
            <person name="Mise K."/>
            <person name="Masuda Y."/>
            <person name="Ushijima N."/>
            <person name="Hayakawa C."/>
            <person name="Shiratori Y."/>
            <person name="Senoo K."/>
        </authorList>
    </citation>
    <scope>NUCLEOTIDE SEQUENCE [LARGE SCALE GENOMIC DNA]</scope>
    <source>
        <strain evidence="3">Red232</strain>
    </source>
</reference>
<feature type="transmembrane region" description="Helical" evidence="1">
    <location>
        <begin position="12"/>
        <end position="31"/>
    </location>
</feature>
<name>A0ABM7X0S6_9BACT</name>
<protein>
    <submittedName>
        <fullName evidence="2">Uncharacterized protein</fullName>
    </submittedName>
</protein>
<sequence>MPAEPAPPDGSSPLTTAGLVAAGIALAWLGLRLSSRPAETLAAIDRVTGRLVPRRPRAPESPRALRVVAVEGWLLSLAGLLLAVIGAGLALARLL</sequence>
<dbReference type="Proteomes" id="UP001162891">
    <property type="component" value="Chromosome"/>
</dbReference>
<keyword evidence="3" id="KW-1185">Reference proteome</keyword>
<dbReference type="EMBL" id="AP025591">
    <property type="protein sequence ID" value="BDG05373.1"/>
    <property type="molecule type" value="Genomic_DNA"/>
</dbReference>
<proteinExistence type="predicted"/>
<evidence type="ECO:0000313" key="3">
    <source>
        <dbReference type="Proteomes" id="UP001162891"/>
    </source>
</evidence>
<evidence type="ECO:0000256" key="1">
    <source>
        <dbReference type="SAM" id="Phobius"/>
    </source>
</evidence>
<accession>A0ABM7X0S6</accession>
<keyword evidence="1" id="KW-1133">Transmembrane helix</keyword>
<organism evidence="2 3">
    <name type="scientific">Anaeromyxobacter oryzae</name>
    <dbReference type="NCBI Taxonomy" id="2918170"/>
    <lineage>
        <taxon>Bacteria</taxon>
        <taxon>Pseudomonadati</taxon>
        <taxon>Myxococcota</taxon>
        <taxon>Myxococcia</taxon>
        <taxon>Myxococcales</taxon>
        <taxon>Cystobacterineae</taxon>
        <taxon>Anaeromyxobacteraceae</taxon>
        <taxon>Anaeromyxobacter</taxon>
    </lineage>
</organism>
<keyword evidence="1" id="KW-0472">Membrane</keyword>
<keyword evidence="1" id="KW-0812">Transmembrane</keyword>
<dbReference type="RefSeq" id="WP_248354126.1">
    <property type="nucleotide sequence ID" value="NZ_AP025591.1"/>
</dbReference>
<gene>
    <name evidence="2" type="ORF">AMOR_43690</name>
</gene>
<feature type="transmembrane region" description="Helical" evidence="1">
    <location>
        <begin position="64"/>
        <end position="92"/>
    </location>
</feature>